<dbReference type="Proteomes" id="UP000603708">
    <property type="component" value="Unassembled WGS sequence"/>
</dbReference>
<dbReference type="Gene3D" id="3.30.565.10">
    <property type="entry name" value="Histidine kinase-like ATPase, C-terminal domain"/>
    <property type="match status" value="1"/>
</dbReference>
<dbReference type="PANTHER" id="PTHR35526">
    <property type="entry name" value="ANTI-SIGMA-F FACTOR RSBW-RELATED"/>
    <property type="match status" value="1"/>
</dbReference>
<keyword evidence="4" id="KW-1185">Reference proteome</keyword>
<sequence length="150" mass="16077">MTGADAVDIRWQLPRTPRSAGRARALLRSQLAAWGIAGEPAETAELLLSELVTNAVRHAGTPRGREIAVRLARYEGRLRVEVADADDRRPLPRTADLDDTGGRGLRLVHLLAERWGCCPRRYGIGKAVWAEVGTGEPVSPAPGTPPSAGS</sequence>
<evidence type="ECO:0000313" key="4">
    <source>
        <dbReference type="Proteomes" id="UP000603708"/>
    </source>
</evidence>
<dbReference type="EMBL" id="BNCD01000013">
    <property type="protein sequence ID" value="GHH83174.1"/>
    <property type="molecule type" value="Genomic_DNA"/>
</dbReference>
<dbReference type="AlphaFoldDB" id="A0A919GFL1"/>
<dbReference type="GO" id="GO:0005524">
    <property type="term" value="F:ATP binding"/>
    <property type="evidence" value="ECO:0007669"/>
    <property type="project" value="UniProtKB-KW"/>
</dbReference>
<keyword evidence="3" id="KW-0547">Nucleotide-binding</keyword>
<protein>
    <submittedName>
        <fullName evidence="3">ATP-binding protein</fullName>
    </submittedName>
</protein>
<organism evidence="3 4">
    <name type="scientific">Streptomyces sulfonofaciens</name>
    <dbReference type="NCBI Taxonomy" id="68272"/>
    <lineage>
        <taxon>Bacteria</taxon>
        <taxon>Bacillati</taxon>
        <taxon>Actinomycetota</taxon>
        <taxon>Actinomycetes</taxon>
        <taxon>Kitasatosporales</taxon>
        <taxon>Streptomycetaceae</taxon>
        <taxon>Streptomyces</taxon>
    </lineage>
</organism>
<keyword evidence="1" id="KW-0723">Serine/threonine-protein kinase</keyword>
<evidence type="ECO:0000256" key="1">
    <source>
        <dbReference type="ARBA" id="ARBA00022527"/>
    </source>
</evidence>
<dbReference type="RefSeq" id="WP_189934762.1">
    <property type="nucleotide sequence ID" value="NZ_BNCD01000013.1"/>
</dbReference>
<accession>A0A919GFL1</accession>
<keyword evidence="1" id="KW-0418">Kinase</keyword>
<dbReference type="GO" id="GO:0004674">
    <property type="term" value="F:protein serine/threonine kinase activity"/>
    <property type="evidence" value="ECO:0007669"/>
    <property type="project" value="UniProtKB-KW"/>
</dbReference>
<name>A0A919GFL1_9ACTN</name>
<keyword evidence="1" id="KW-0808">Transferase</keyword>
<comment type="caution">
    <text evidence="3">The sequence shown here is derived from an EMBL/GenBank/DDBJ whole genome shotgun (WGS) entry which is preliminary data.</text>
</comment>
<dbReference type="InterPro" id="IPR003594">
    <property type="entry name" value="HATPase_dom"/>
</dbReference>
<evidence type="ECO:0000259" key="2">
    <source>
        <dbReference type="Pfam" id="PF13581"/>
    </source>
</evidence>
<reference evidence="3" key="2">
    <citation type="submission" date="2020-09" db="EMBL/GenBank/DDBJ databases">
        <authorList>
            <person name="Sun Q."/>
            <person name="Ohkuma M."/>
        </authorList>
    </citation>
    <scope>NUCLEOTIDE SEQUENCE</scope>
    <source>
        <strain evidence="3">JCM 5069</strain>
    </source>
</reference>
<evidence type="ECO:0000313" key="3">
    <source>
        <dbReference type="EMBL" id="GHH83174.1"/>
    </source>
</evidence>
<dbReference type="CDD" id="cd16936">
    <property type="entry name" value="HATPase_RsbW-like"/>
    <property type="match status" value="1"/>
</dbReference>
<dbReference type="Pfam" id="PF13581">
    <property type="entry name" value="HATPase_c_2"/>
    <property type="match status" value="1"/>
</dbReference>
<dbReference type="InterPro" id="IPR050267">
    <property type="entry name" value="Anti-sigma-factor_SerPK"/>
</dbReference>
<feature type="domain" description="Histidine kinase/HSP90-like ATPase" evidence="2">
    <location>
        <begin position="14"/>
        <end position="114"/>
    </location>
</feature>
<keyword evidence="3" id="KW-0067">ATP-binding</keyword>
<dbReference type="PANTHER" id="PTHR35526:SF3">
    <property type="entry name" value="ANTI-SIGMA-F FACTOR RSBW"/>
    <property type="match status" value="1"/>
</dbReference>
<proteinExistence type="predicted"/>
<reference evidence="3" key="1">
    <citation type="journal article" date="2014" name="Int. J. Syst. Evol. Microbiol.">
        <title>Complete genome sequence of Corynebacterium casei LMG S-19264T (=DSM 44701T), isolated from a smear-ripened cheese.</title>
        <authorList>
            <consortium name="US DOE Joint Genome Institute (JGI-PGF)"/>
            <person name="Walter F."/>
            <person name="Albersmeier A."/>
            <person name="Kalinowski J."/>
            <person name="Ruckert C."/>
        </authorList>
    </citation>
    <scope>NUCLEOTIDE SEQUENCE</scope>
    <source>
        <strain evidence="3">JCM 5069</strain>
    </source>
</reference>
<gene>
    <name evidence="3" type="ORF">GCM10018793_44610</name>
</gene>
<dbReference type="SUPFAM" id="SSF55874">
    <property type="entry name" value="ATPase domain of HSP90 chaperone/DNA topoisomerase II/histidine kinase"/>
    <property type="match status" value="1"/>
</dbReference>
<dbReference type="InterPro" id="IPR036890">
    <property type="entry name" value="HATPase_C_sf"/>
</dbReference>